<dbReference type="InterPro" id="IPR032677">
    <property type="entry name" value="GTP_cyclohydro_II"/>
</dbReference>
<evidence type="ECO:0000256" key="3">
    <source>
        <dbReference type="ARBA" id="ARBA00022723"/>
    </source>
</evidence>
<comment type="caution">
    <text evidence="5">The sequence shown here is derived from an EMBL/GenBank/DDBJ whole genome shotgun (WGS) entry which is preliminary data.</text>
</comment>
<keyword evidence="3" id="KW-0479">Metal-binding</keyword>
<dbReference type="Pfam" id="PF00925">
    <property type="entry name" value="GTP_cyclohydro2"/>
    <property type="match status" value="1"/>
</dbReference>
<dbReference type="GO" id="GO:0008686">
    <property type="term" value="F:3,4-dihydroxy-2-butanone-4-phosphate synthase activity"/>
    <property type="evidence" value="ECO:0007669"/>
    <property type="project" value="TreeGrafter"/>
</dbReference>
<dbReference type="SUPFAM" id="SSF142695">
    <property type="entry name" value="RibA-like"/>
    <property type="match status" value="1"/>
</dbReference>
<dbReference type="EMBL" id="REFV01000017">
    <property type="protein sequence ID" value="RMB56445.1"/>
    <property type="molecule type" value="Genomic_DNA"/>
</dbReference>
<accession>A0A3M0FVC0</accession>
<reference evidence="5 6" key="1">
    <citation type="submission" date="2018-10" db="EMBL/GenBank/DDBJ databases">
        <title>Dokdonia luteus sp. nov., isolated from sea water.</title>
        <authorList>
            <person name="Zhou L.Y."/>
            <person name="Du Z.J."/>
        </authorList>
    </citation>
    <scope>NUCLEOTIDE SEQUENCE [LARGE SCALE GENOMIC DNA]</scope>
    <source>
        <strain evidence="5 6">SH27</strain>
    </source>
</reference>
<dbReference type="RefSeq" id="WP_121918433.1">
    <property type="nucleotide sequence ID" value="NZ_REFV01000017.1"/>
</dbReference>
<dbReference type="AlphaFoldDB" id="A0A3M0FVC0"/>
<evidence type="ECO:0000313" key="5">
    <source>
        <dbReference type="EMBL" id="RMB56445.1"/>
    </source>
</evidence>
<sequence length="170" mass="19080">MIVQLAEGTIKTKYGTYREILFYDGIKESHALVMGDVSDGEEVLCRVHSSCIFAHHFNSVECDCREQMEISQQLIQREGRGIVIWLEQEGKGNGHYALLNTLPLKKEGVTQAEAYEKVGFHKDNRDFSAGAKILKHLNVKSIVMITGNEKKTKTLTDLGIRVTGIRATEL</sequence>
<feature type="domain" description="GTP cyclohydrolase II" evidence="4">
    <location>
        <begin position="6"/>
        <end position="164"/>
    </location>
</feature>
<comment type="pathway">
    <text evidence="1">Cofactor biosynthesis; riboflavin biosynthesis.</text>
</comment>
<dbReference type="InterPro" id="IPR036144">
    <property type="entry name" value="RibA-like_sf"/>
</dbReference>
<organism evidence="5 6">
    <name type="scientific">Dokdonia sinensis</name>
    <dbReference type="NCBI Taxonomy" id="2479847"/>
    <lineage>
        <taxon>Bacteria</taxon>
        <taxon>Pseudomonadati</taxon>
        <taxon>Bacteroidota</taxon>
        <taxon>Flavobacteriia</taxon>
        <taxon>Flavobacteriales</taxon>
        <taxon>Flavobacteriaceae</taxon>
        <taxon>Dokdonia</taxon>
    </lineage>
</organism>
<dbReference type="PANTHER" id="PTHR21327:SF18">
    <property type="entry name" value="3,4-DIHYDROXY-2-BUTANONE 4-PHOSPHATE SYNTHASE"/>
    <property type="match status" value="1"/>
</dbReference>
<evidence type="ECO:0000256" key="2">
    <source>
        <dbReference type="ARBA" id="ARBA00022619"/>
    </source>
</evidence>
<dbReference type="OrthoDB" id="9793111at2"/>
<dbReference type="Gene3D" id="3.40.50.10990">
    <property type="entry name" value="GTP cyclohydrolase II"/>
    <property type="match status" value="1"/>
</dbReference>
<keyword evidence="6" id="KW-1185">Reference proteome</keyword>
<evidence type="ECO:0000313" key="6">
    <source>
        <dbReference type="Proteomes" id="UP000281985"/>
    </source>
</evidence>
<dbReference type="GO" id="GO:0046872">
    <property type="term" value="F:metal ion binding"/>
    <property type="evidence" value="ECO:0007669"/>
    <property type="project" value="UniProtKB-KW"/>
</dbReference>
<evidence type="ECO:0000259" key="4">
    <source>
        <dbReference type="Pfam" id="PF00925"/>
    </source>
</evidence>
<dbReference type="Proteomes" id="UP000281985">
    <property type="component" value="Unassembled WGS sequence"/>
</dbReference>
<proteinExistence type="predicted"/>
<gene>
    <name evidence="5" type="ORF">EAX61_14505</name>
</gene>
<protein>
    <submittedName>
        <fullName evidence="5">GTP cyclohydrolase</fullName>
    </submittedName>
</protein>
<dbReference type="PANTHER" id="PTHR21327">
    <property type="entry name" value="GTP CYCLOHYDROLASE II-RELATED"/>
    <property type="match status" value="1"/>
</dbReference>
<evidence type="ECO:0000256" key="1">
    <source>
        <dbReference type="ARBA" id="ARBA00005104"/>
    </source>
</evidence>
<dbReference type="GO" id="GO:0005829">
    <property type="term" value="C:cytosol"/>
    <property type="evidence" value="ECO:0007669"/>
    <property type="project" value="TreeGrafter"/>
</dbReference>
<dbReference type="GO" id="GO:0016787">
    <property type="term" value="F:hydrolase activity"/>
    <property type="evidence" value="ECO:0007669"/>
    <property type="project" value="UniProtKB-KW"/>
</dbReference>
<keyword evidence="5" id="KW-0378">Hydrolase</keyword>
<keyword evidence="2" id="KW-0686">Riboflavin biosynthesis</keyword>
<name>A0A3M0FVC0_9FLAO</name>
<dbReference type="GO" id="GO:0009231">
    <property type="term" value="P:riboflavin biosynthetic process"/>
    <property type="evidence" value="ECO:0007669"/>
    <property type="project" value="UniProtKB-UniPathway"/>
</dbReference>
<dbReference type="UniPathway" id="UPA00275"/>